<dbReference type="CDD" id="cd05672">
    <property type="entry name" value="M20_ACY1L2-like"/>
    <property type="match status" value="1"/>
</dbReference>
<reference evidence="3" key="4">
    <citation type="submission" date="2023-11" db="EMBL/GenBank/DDBJ databases">
        <authorList>
            <person name="Beijen E."/>
            <person name="Ohm R.A."/>
        </authorList>
    </citation>
    <scope>NUCLEOTIDE SEQUENCE</scope>
    <source>
        <strain evidence="3">CBS 150709</strain>
    </source>
</reference>
<dbReference type="GO" id="GO:0016805">
    <property type="term" value="F:dipeptidase activity"/>
    <property type="evidence" value="ECO:0007669"/>
    <property type="project" value="InterPro"/>
</dbReference>
<evidence type="ECO:0000256" key="2">
    <source>
        <dbReference type="PIRNR" id="PIRNR037226"/>
    </source>
</evidence>
<sequence>MNQPSEFRLSERGAVTLNYGGSSAGRPAFLDDISAAVDDLAASFWPINKTIHDNPELAYEEHHAHHVLTRFMAAQDGWCVTRSAYGIDTAWVAVYDSGRRGPVVSFNAEMDALEGIGHACGHNLIASASVLGAVATATVMKKHNLCGKVVLFGTPAEEGGGGKIRLLKAGAYSSQGVDVSLISHPGIIADAARMHTTALSNFQAEYFGREAHAAANPWLGINALDGLVTAYSSLSMLRQQCMPGDIIQGHITDGGLRPNIIHAYAAGRFVIRADSQARLEQLRRKVYACFEAGATASGAKLKITEGEAYKDHVANGPMARSYTRYFNALGPQYPISENVEEDVRRGRTQASTDQGDMSYAMPSLSPAFAITPGKGGQGPHNPEFASAAGTRDAYARAAMVGKGLAGVAVDLLTVEGFLDEVKRSWKEDMERGAAVRDEC</sequence>
<evidence type="ECO:0000313" key="4">
    <source>
        <dbReference type="EMBL" id="OAQ74488.1"/>
    </source>
</evidence>
<gene>
    <name evidence="5" type="ORF">PCL_11032</name>
    <name evidence="3" type="ORF">Purlil1_10175</name>
    <name evidence="4" type="ORF">VFPBJ_09783</name>
</gene>
<organism evidence="4 6">
    <name type="scientific">Purpureocillium lilacinum</name>
    <name type="common">Paecilomyces lilacinus</name>
    <dbReference type="NCBI Taxonomy" id="33203"/>
    <lineage>
        <taxon>Eukaryota</taxon>
        <taxon>Fungi</taxon>
        <taxon>Dikarya</taxon>
        <taxon>Ascomycota</taxon>
        <taxon>Pezizomycotina</taxon>
        <taxon>Sordariomycetes</taxon>
        <taxon>Hypocreomycetidae</taxon>
        <taxon>Hypocreales</taxon>
        <taxon>Ophiocordycipitaceae</taxon>
        <taxon>Purpureocillium</taxon>
    </lineage>
</organism>
<reference evidence="5 7" key="2">
    <citation type="journal article" date="2016" name="Front. Microbiol.">
        <title>Genome and transcriptome sequences reveal the specific parasitism of the nematophagous Purpureocillium lilacinum 36-1.</title>
        <authorList>
            <person name="Xie J."/>
            <person name="Li S."/>
            <person name="Mo C."/>
            <person name="Xiao X."/>
            <person name="Peng D."/>
            <person name="Wang G."/>
            <person name="Xiao Y."/>
        </authorList>
    </citation>
    <scope>NUCLEOTIDE SEQUENCE [LARGE SCALE GENOMIC DNA]</scope>
    <source>
        <strain evidence="5 7">36-1</strain>
    </source>
</reference>
<evidence type="ECO:0000313" key="8">
    <source>
        <dbReference type="Proteomes" id="UP001287286"/>
    </source>
</evidence>
<evidence type="ECO:0000313" key="5">
    <source>
        <dbReference type="EMBL" id="PWI72409.1"/>
    </source>
</evidence>
<dbReference type="Proteomes" id="UP000078240">
    <property type="component" value="Unassembled WGS sequence"/>
</dbReference>
<dbReference type="OrthoDB" id="6119954at2759"/>
<protein>
    <recommendedName>
        <fullName evidence="2">Peptidase M20 domain-containing protein 2</fullName>
    </recommendedName>
</protein>
<reference evidence="5" key="1">
    <citation type="submission" date="2015-05" db="EMBL/GenBank/DDBJ databases">
        <authorList>
            <person name="Wang D.B."/>
            <person name="Wang M."/>
        </authorList>
    </citation>
    <scope>NUCLEOTIDE SEQUENCE</scope>
    <source>
        <strain evidence="5">36-1</strain>
    </source>
</reference>
<dbReference type="PIRSF" id="PIRSF037226">
    <property type="entry name" value="Amidohydrolase_ACY1L2_prd"/>
    <property type="match status" value="1"/>
</dbReference>
<dbReference type="SUPFAM" id="SSF53187">
    <property type="entry name" value="Zn-dependent exopeptidases"/>
    <property type="match status" value="1"/>
</dbReference>
<dbReference type="Pfam" id="PF01546">
    <property type="entry name" value="Peptidase_M20"/>
    <property type="match status" value="1"/>
</dbReference>
<dbReference type="AlphaFoldDB" id="A0A179GAD8"/>
<dbReference type="PANTHER" id="PTHR30575">
    <property type="entry name" value="PEPTIDASE M20"/>
    <property type="match status" value="1"/>
</dbReference>
<reference evidence="4 6" key="3">
    <citation type="submission" date="2016-01" db="EMBL/GenBank/DDBJ databases">
        <title>Biosynthesis of antibiotic leucinostatins and their inhibition on Phytophthora in bio-control Purpureocillium lilacinum.</title>
        <authorList>
            <person name="Wang G."/>
            <person name="Liu Z."/>
            <person name="Lin R."/>
            <person name="Li E."/>
            <person name="Mao Z."/>
            <person name="Ling J."/>
            <person name="Yin W."/>
            <person name="Xie B."/>
        </authorList>
    </citation>
    <scope>NUCLEOTIDE SEQUENCE [LARGE SCALE GENOMIC DNA]</scope>
    <source>
        <strain evidence="4">PLBJ-1</strain>
    </source>
</reference>
<dbReference type="InterPro" id="IPR002933">
    <property type="entry name" value="Peptidase_M20"/>
</dbReference>
<dbReference type="EMBL" id="JAWRVI010000050">
    <property type="protein sequence ID" value="KAK4084769.1"/>
    <property type="molecule type" value="Genomic_DNA"/>
</dbReference>
<evidence type="ECO:0000313" key="6">
    <source>
        <dbReference type="Proteomes" id="UP000078240"/>
    </source>
</evidence>
<dbReference type="InterPro" id="IPR052030">
    <property type="entry name" value="Peptidase_M20/M20A_hydrolases"/>
</dbReference>
<evidence type="ECO:0000313" key="7">
    <source>
        <dbReference type="Proteomes" id="UP000245956"/>
    </source>
</evidence>
<comment type="similarity">
    <text evidence="1 2">Belongs to the peptidase M20A family.</text>
</comment>
<dbReference type="FunFam" id="3.30.70.360:FF:000004">
    <property type="entry name" value="Peptidase M20 domain-containing protein 2"/>
    <property type="match status" value="1"/>
</dbReference>
<evidence type="ECO:0000313" key="3">
    <source>
        <dbReference type="EMBL" id="KAK4084769.1"/>
    </source>
</evidence>
<proteinExistence type="inferred from homology"/>
<dbReference type="InterPro" id="IPR017144">
    <property type="entry name" value="Xaa-Arg_dipeptidase"/>
</dbReference>
<accession>A0A179GAD8</accession>
<dbReference type="SUPFAM" id="SSF55031">
    <property type="entry name" value="Bacterial exopeptidase dimerisation domain"/>
    <property type="match status" value="1"/>
</dbReference>
<dbReference type="Gene3D" id="3.40.630.10">
    <property type="entry name" value="Zn peptidases"/>
    <property type="match status" value="1"/>
</dbReference>
<dbReference type="EMBL" id="LSBH01000009">
    <property type="protein sequence ID" value="OAQ74488.1"/>
    <property type="molecule type" value="Genomic_DNA"/>
</dbReference>
<dbReference type="Gene3D" id="3.30.70.360">
    <property type="match status" value="1"/>
</dbReference>
<reference evidence="3 8" key="5">
    <citation type="journal article" date="2024" name="Microbiol. Resour. Announc.">
        <title>Genome annotations for the ascomycete fungi Trichoderma harzianum, Trichoderma aggressivum, and Purpureocillium lilacinum.</title>
        <authorList>
            <person name="Beijen E.P.W."/>
            <person name="Ohm R.A."/>
        </authorList>
    </citation>
    <scope>NUCLEOTIDE SEQUENCE [LARGE SCALE GENOMIC DNA]</scope>
    <source>
        <strain evidence="3 8">CBS 150709</strain>
    </source>
</reference>
<dbReference type="PANTHER" id="PTHR30575:SF4">
    <property type="entry name" value="PEPTIDASE M20 DOMAIN-CONTAINING PROTEIN 2"/>
    <property type="match status" value="1"/>
</dbReference>
<dbReference type="InterPro" id="IPR036264">
    <property type="entry name" value="Bact_exopeptidase_dim_dom"/>
</dbReference>
<name>A0A179GAD8_PURLI</name>
<evidence type="ECO:0000256" key="1">
    <source>
        <dbReference type="ARBA" id="ARBA00006247"/>
    </source>
</evidence>
<comment type="caution">
    <text evidence="4">The sequence shown here is derived from an EMBL/GenBank/DDBJ whole genome shotgun (WGS) entry which is preliminary data.</text>
</comment>
<dbReference type="Proteomes" id="UP001287286">
    <property type="component" value="Unassembled WGS sequence"/>
</dbReference>
<dbReference type="EMBL" id="LCWV01000006">
    <property type="protein sequence ID" value="PWI72409.1"/>
    <property type="molecule type" value="Genomic_DNA"/>
</dbReference>
<keyword evidence="8" id="KW-1185">Reference proteome</keyword>
<dbReference type="Proteomes" id="UP000245956">
    <property type="component" value="Unassembled WGS sequence"/>
</dbReference>